<sequence>MHKSKLNISNTLRSEIKQQETTTRKLASEVGLHQPQVSKVLTGTNYQIDTLVKVLDGLGLEIQLTKKGGE</sequence>
<dbReference type="Proteomes" id="UP000225963">
    <property type="component" value="Segment"/>
</dbReference>
<evidence type="ECO:0000259" key="1">
    <source>
        <dbReference type="Pfam" id="PF13744"/>
    </source>
</evidence>
<dbReference type="GO" id="GO:0003677">
    <property type="term" value="F:DNA binding"/>
    <property type="evidence" value="ECO:0007669"/>
    <property type="project" value="InterPro"/>
</dbReference>
<keyword evidence="3" id="KW-1185">Reference proteome</keyword>
<evidence type="ECO:0000313" key="2">
    <source>
        <dbReference type="EMBL" id="ALO79581.1"/>
    </source>
</evidence>
<organism evidence="2 3">
    <name type="scientific">Bacillus phage BM15</name>
    <dbReference type="NCBI Taxonomy" id="1755680"/>
    <lineage>
        <taxon>Viruses</taxon>
        <taxon>Duplodnaviria</taxon>
        <taxon>Heunggongvirae</taxon>
        <taxon>Uroviricota</taxon>
        <taxon>Caudoviricetes</taxon>
        <taxon>Herelleviridae</taxon>
        <taxon>Bastillevirinae</taxon>
        <taxon>Caeruleovirus</taxon>
        <taxon>Caeruleovirus BM15</taxon>
    </lineage>
</organism>
<protein>
    <submittedName>
        <fullName evidence="2">Helix-turn-helix domain protein</fullName>
    </submittedName>
</protein>
<name>A0A0S2MUQ4_9CAUD</name>
<dbReference type="InterPro" id="IPR039554">
    <property type="entry name" value="HigA2-like_HTH"/>
</dbReference>
<dbReference type="EMBL" id="KT995480">
    <property type="protein sequence ID" value="ALO79581.1"/>
    <property type="molecule type" value="Genomic_DNA"/>
</dbReference>
<gene>
    <name evidence="2" type="ORF">BM10_177</name>
</gene>
<proteinExistence type="predicted"/>
<evidence type="ECO:0000313" key="3">
    <source>
        <dbReference type="Proteomes" id="UP000225963"/>
    </source>
</evidence>
<reference evidence="3" key="1">
    <citation type="submission" date="2015-11" db="EMBL/GenBank/DDBJ databases">
        <authorList>
            <person name="Sharaf A."/>
            <person name="Marie M.E."/>
            <person name="Esson H."/>
            <person name="El-Afifi I.S."/>
            <person name="Hammad M.A."/>
        </authorList>
    </citation>
    <scope>NUCLEOTIDE SEQUENCE [LARGE SCALE GENOMIC DNA]</scope>
</reference>
<feature type="domain" description="HigA2-like helix-turn-helix" evidence="1">
    <location>
        <begin position="7"/>
        <end position="64"/>
    </location>
</feature>
<accession>A0A0S2MUQ4</accession>
<dbReference type="Pfam" id="PF13744">
    <property type="entry name" value="HTH_37"/>
    <property type="match status" value="1"/>
</dbReference>
<dbReference type="Gene3D" id="1.10.260.40">
    <property type="entry name" value="lambda repressor-like DNA-binding domains"/>
    <property type="match status" value="1"/>
</dbReference>
<dbReference type="SUPFAM" id="SSF47413">
    <property type="entry name" value="lambda repressor-like DNA-binding domains"/>
    <property type="match status" value="1"/>
</dbReference>
<dbReference type="OrthoDB" id="23315at10239"/>
<dbReference type="InterPro" id="IPR010982">
    <property type="entry name" value="Lambda_DNA-bd_dom_sf"/>
</dbReference>